<dbReference type="SUPFAM" id="SSF51905">
    <property type="entry name" value="FAD/NAD(P)-binding domain"/>
    <property type="match status" value="1"/>
</dbReference>
<dbReference type="InterPro" id="IPR036188">
    <property type="entry name" value="FAD/NAD-bd_sf"/>
</dbReference>
<dbReference type="AlphaFoldDB" id="A0A1G9SQG6"/>
<dbReference type="OrthoDB" id="9815989at2"/>
<dbReference type="STRING" id="48727.SAMN05192555_112102"/>
<sequence>MSARIVIVGAGLHGCSAAVHLSAQGHRVTVIDKEYAGRHASGVNAGGVRRLGRDPAEIPLAMAAWERWQRMAEVVGDDCDFRPVGQIKVAENGADLETLAERERQVRALGFDHEYLITRDELRQRVPALSPHCPGGLACDGDGYANPYRTVTAWRRQAQRQGVSFVEGVAVTGLEAHGSGWRVQAGRQRFSADILINCAGAWAGTLCEWLDEPVPLAAEAPMLMITERLKPFLGPVIGATSRPLSFKQFENGTVLIGGGVRGEVDSRRQVAETCLGGLADNADTVLSLFPFMHEARIVRTWAGIEAVMPDQIPVLSPSSTFENVIHAFGFSAHGFQLSPISGEIVADLAMGRQPAYPIQPFSITRFQGYRSAD</sequence>
<evidence type="ECO:0000256" key="1">
    <source>
        <dbReference type="ARBA" id="ARBA00023002"/>
    </source>
</evidence>
<name>A0A1G9SQG6_9GAMM</name>
<dbReference type="Proteomes" id="UP000199107">
    <property type="component" value="Unassembled WGS sequence"/>
</dbReference>
<organism evidence="3 4">
    <name type="scientific">Franzmannia pantelleriensis</name>
    <dbReference type="NCBI Taxonomy" id="48727"/>
    <lineage>
        <taxon>Bacteria</taxon>
        <taxon>Pseudomonadati</taxon>
        <taxon>Pseudomonadota</taxon>
        <taxon>Gammaproteobacteria</taxon>
        <taxon>Oceanospirillales</taxon>
        <taxon>Halomonadaceae</taxon>
        <taxon>Franzmannia</taxon>
    </lineage>
</organism>
<evidence type="ECO:0000313" key="3">
    <source>
        <dbReference type="EMBL" id="SDM37696.1"/>
    </source>
</evidence>
<keyword evidence="1" id="KW-0560">Oxidoreductase</keyword>
<dbReference type="GO" id="GO:0016491">
    <property type="term" value="F:oxidoreductase activity"/>
    <property type="evidence" value="ECO:0007669"/>
    <property type="project" value="UniProtKB-KW"/>
</dbReference>
<dbReference type="InterPro" id="IPR006076">
    <property type="entry name" value="FAD-dep_OxRdtase"/>
</dbReference>
<dbReference type="RefSeq" id="WP_089659420.1">
    <property type="nucleotide sequence ID" value="NZ_FNGH01000012.1"/>
</dbReference>
<gene>
    <name evidence="3" type="ORF">SAMN05192555_112102</name>
</gene>
<proteinExistence type="predicted"/>
<keyword evidence="4" id="KW-1185">Reference proteome</keyword>
<dbReference type="Gene3D" id="3.30.9.10">
    <property type="entry name" value="D-Amino Acid Oxidase, subunit A, domain 2"/>
    <property type="match status" value="1"/>
</dbReference>
<dbReference type="Gene3D" id="3.50.50.60">
    <property type="entry name" value="FAD/NAD(P)-binding domain"/>
    <property type="match status" value="1"/>
</dbReference>
<dbReference type="EMBL" id="FNGH01000012">
    <property type="protein sequence ID" value="SDM37696.1"/>
    <property type="molecule type" value="Genomic_DNA"/>
</dbReference>
<evidence type="ECO:0000313" key="4">
    <source>
        <dbReference type="Proteomes" id="UP000199107"/>
    </source>
</evidence>
<feature type="domain" description="FAD dependent oxidoreductase" evidence="2">
    <location>
        <begin position="4"/>
        <end position="348"/>
    </location>
</feature>
<accession>A0A1G9SQG6</accession>
<reference evidence="4" key="1">
    <citation type="submission" date="2016-10" db="EMBL/GenBank/DDBJ databases">
        <authorList>
            <person name="Varghese N."/>
            <person name="Submissions S."/>
        </authorList>
    </citation>
    <scope>NUCLEOTIDE SEQUENCE [LARGE SCALE GENOMIC DNA]</scope>
    <source>
        <strain evidence="4">AAP</strain>
    </source>
</reference>
<dbReference type="PANTHER" id="PTHR13847:SF287">
    <property type="entry name" value="FAD-DEPENDENT OXIDOREDUCTASE DOMAIN-CONTAINING PROTEIN 1"/>
    <property type="match status" value="1"/>
</dbReference>
<dbReference type="Pfam" id="PF01266">
    <property type="entry name" value="DAO"/>
    <property type="match status" value="1"/>
</dbReference>
<dbReference type="GO" id="GO:0005737">
    <property type="term" value="C:cytoplasm"/>
    <property type="evidence" value="ECO:0007669"/>
    <property type="project" value="TreeGrafter"/>
</dbReference>
<dbReference type="PANTHER" id="PTHR13847">
    <property type="entry name" value="SARCOSINE DEHYDROGENASE-RELATED"/>
    <property type="match status" value="1"/>
</dbReference>
<protein>
    <submittedName>
        <fullName evidence="3">Sarcosine oxidase subunit beta</fullName>
    </submittedName>
</protein>
<evidence type="ECO:0000259" key="2">
    <source>
        <dbReference type="Pfam" id="PF01266"/>
    </source>
</evidence>